<dbReference type="RefSeq" id="XP_067060451.1">
    <property type="nucleotide sequence ID" value="XM_067204899.1"/>
</dbReference>
<feature type="compositionally biased region" description="Basic and acidic residues" evidence="1">
    <location>
        <begin position="23"/>
        <end position="39"/>
    </location>
</feature>
<evidence type="ECO:0000313" key="2">
    <source>
        <dbReference type="EMBL" id="KAG5470185.1"/>
    </source>
</evidence>
<dbReference type="AlphaFoldDB" id="A0A836H4B9"/>
<organism evidence="2 3">
    <name type="scientific">Leishmania orientalis</name>
    <dbReference type="NCBI Taxonomy" id="2249476"/>
    <lineage>
        <taxon>Eukaryota</taxon>
        <taxon>Discoba</taxon>
        <taxon>Euglenozoa</taxon>
        <taxon>Kinetoplastea</taxon>
        <taxon>Metakinetoplastina</taxon>
        <taxon>Trypanosomatida</taxon>
        <taxon>Trypanosomatidae</taxon>
        <taxon>Leishmaniinae</taxon>
        <taxon>Leishmania</taxon>
    </lineage>
</organism>
<feature type="region of interest" description="Disordered" evidence="1">
    <location>
        <begin position="23"/>
        <end position="91"/>
    </location>
</feature>
<comment type="caution">
    <text evidence="2">The sequence shown here is derived from an EMBL/GenBank/DDBJ whole genome shotgun (WGS) entry which is preliminary data.</text>
</comment>
<name>A0A836H4B9_9TRYP</name>
<dbReference type="KEGG" id="loi:92358833"/>
<accession>A0A836H4B9</accession>
<dbReference type="GeneID" id="92358833"/>
<reference evidence="3" key="2">
    <citation type="journal article" date="2021" name="Sci. Data">
        <title>Chromosome-scale genome sequencing, assembly and annotation of six genomes from subfamily Leishmaniinae.</title>
        <authorList>
            <person name="Almutairi H."/>
            <person name="Urbaniak M.D."/>
            <person name="Bates M.D."/>
            <person name="Jariyapan N."/>
            <person name="Kwakye-Nuako G."/>
            <person name="Thomaz Soccol V."/>
            <person name="Al-Salem W.S."/>
            <person name="Dillon R.J."/>
            <person name="Bates P.A."/>
            <person name="Gatherer D."/>
        </authorList>
    </citation>
    <scope>NUCLEOTIDE SEQUENCE [LARGE SCALE GENOMIC DNA]</scope>
</reference>
<feature type="region of interest" description="Disordered" evidence="1">
    <location>
        <begin position="118"/>
        <end position="143"/>
    </location>
</feature>
<proteinExistence type="predicted"/>
<reference evidence="3" key="1">
    <citation type="journal article" date="2021" name="Microbiol. Resour. Announc.">
        <title>LGAAP: Leishmaniinae Genome Assembly and Annotation Pipeline.</title>
        <authorList>
            <person name="Almutairi H."/>
            <person name="Urbaniak M.D."/>
            <person name="Bates M.D."/>
            <person name="Jariyapan N."/>
            <person name="Kwakye-Nuako G."/>
            <person name="Thomaz-Soccol V."/>
            <person name="Al-Salem W.S."/>
            <person name="Dillon R.J."/>
            <person name="Bates P.A."/>
            <person name="Gatherer D."/>
        </authorList>
    </citation>
    <scope>NUCLEOTIDE SEQUENCE [LARGE SCALE GENOMIC DNA]</scope>
</reference>
<gene>
    <name evidence="2" type="ORF">LSCM4_02879</name>
</gene>
<sequence length="143" mass="15805">MPKKHRVKRQNYVAHLRSLEKQRETYLEKRRAPKRSREADNEEVMNEVGDIMEIVPAKKHRTEADASTVPKSINEEGAAPPTHPAPMPTTKSATAVKTAFFPTKPFADVVKASAAAAQAVDAAPPDAPATATTARKTLKRRYY</sequence>
<evidence type="ECO:0000313" key="3">
    <source>
        <dbReference type="Proteomes" id="UP000674143"/>
    </source>
</evidence>
<evidence type="ECO:0000256" key="1">
    <source>
        <dbReference type="SAM" id="MobiDB-lite"/>
    </source>
</evidence>
<dbReference type="Proteomes" id="UP000674143">
    <property type="component" value="Unassembled WGS sequence"/>
</dbReference>
<feature type="compositionally biased region" description="Low complexity" evidence="1">
    <location>
        <begin position="118"/>
        <end position="134"/>
    </location>
</feature>
<dbReference type="EMBL" id="JAFHLR010000032">
    <property type="protein sequence ID" value="KAG5470185.1"/>
    <property type="molecule type" value="Genomic_DNA"/>
</dbReference>
<protein>
    <submittedName>
        <fullName evidence="2">Uncharacterized protein</fullName>
    </submittedName>
</protein>
<keyword evidence="3" id="KW-1185">Reference proteome</keyword>